<dbReference type="Pfam" id="PF07992">
    <property type="entry name" value="Pyr_redox_2"/>
    <property type="match status" value="1"/>
</dbReference>
<dbReference type="PANTHER" id="PTHR42949">
    <property type="entry name" value="ANAEROBIC GLYCEROL-3-PHOSPHATE DEHYDROGENASE SUBUNIT B"/>
    <property type="match status" value="1"/>
</dbReference>
<evidence type="ECO:0000313" key="4">
    <source>
        <dbReference type="Proteomes" id="UP000259273"/>
    </source>
</evidence>
<reference evidence="3 4" key="1">
    <citation type="journal article" date="2018" name="Nat. Biotechnol.">
        <title>A standardized bacterial taxonomy based on genome phylogeny substantially revises the tree of life.</title>
        <authorList>
            <person name="Parks D.H."/>
            <person name="Chuvochina M."/>
            <person name="Waite D.W."/>
            <person name="Rinke C."/>
            <person name="Skarshewski A."/>
            <person name="Chaumeil P.A."/>
            <person name="Hugenholtz P."/>
        </authorList>
    </citation>
    <scope>NUCLEOTIDE SEQUENCE [LARGE SCALE GENOMIC DNA]</scope>
    <source>
        <strain evidence="3">UBA9158</strain>
    </source>
</reference>
<dbReference type="AlphaFoldDB" id="A0A3C1KII0"/>
<feature type="domain" description="FAD/NAD(P)-binding" evidence="2">
    <location>
        <begin position="172"/>
        <end position="427"/>
    </location>
</feature>
<protein>
    <submittedName>
        <fullName evidence="3">Sarcosine oxidase subunit alpha</fullName>
    </submittedName>
</protein>
<dbReference type="Gene3D" id="3.10.20.440">
    <property type="entry name" value="2Fe-2S iron-sulphur cluster binding domain, sarcosine oxidase, alpha subunit, N-terminal domain"/>
    <property type="match status" value="1"/>
</dbReference>
<proteinExistence type="predicted"/>
<evidence type="ECO:0000259" key="2">
    <source>
        <dbReference type="Pfam" id="PF07992"/>
    </source>
</evidence>
<evidence type="ECO:0000256" key="1">
    <source>
        <dbReference type="ARBA" id="ARBA00023002"/>
    </source>
</evidence>
<accession>A0A3C1KII0</accession>
<organism evidence="3 4">
    <name type="scientific">Haliea salexigens</name>
    <dbReference type="NCBI Taxonomy" id="287487"/>
    <lineage>
        <taxon>Bacteria</taxon>
        <taxon>Pseudomonadati</taxon>
        <taxon>Pseudomonadota</taxon>
        <taxon>Gammaproteobacteria</taxon>
        <taxon>Cellvibrionales</taxon>
        <taxon>Halieaceae</taxon>
        <taxon>Haliea</taxon>
    </lineage>
</organism>
<comment type="caution">
    <text evidence="3">The sequence shown here is derived from an EMBL/GenBank/DDBJ whole genome shotgun (WGS) entry which is preliminary data.</text>
</comment>
<feature type="non-terminal residue" evidence="3">
    <location>
        <position position="474"/>
    </location>
</feature>
<dbReference type="EMBL" id="DMND01000030">
    <property type="protein sequence ID" value="HAN26425.1"/>
    <property type="molecule type" value="Genomic_DNA"/>
</dbReference>
<dbReference type="PRINTS" id="PR00469">
    <property type="entry name" value="PNDRDTASEII"/>
</dbReference>
<dbReference type="Pfam" id="PF13510">
    <property type="entry name" value="Fer2_4"/>
    <property type="match status" value="1"/>
</dbReference>
<gene>
    <name evidence="3" type="ORF">DCP75_01585</name>
</gene>
<dbReference type="InterPro" id="IPR023753">
    <property type="entry name" value="FAD/NAD-binding_dom"/>
</dbReference>
<evidence type="ECO:0000313" key="3">
    <source>
        <dbReference type="EMBL" id="HAN26425.1"/>
    </source>
</evidence>
<dbReference type="InterPro" id="IPR042204">
    <property type="entry name" value="2Fe-2S-bd_N"/>
</dbReference>
<dbReference type="InterPro" id="IPR036188">
    <property type="entry name" value="FAD/NAD-bd_sf"/>
</dbReference>
<keyword evidence="1" id="KW-0560">Oxidoreductase</keyword>
<dbReference type="InterPro" id="IPR051691">
    <property type="entry name" value="Metab_Enz_Cyan_OpOx_G3PDH"/>
</dbReference>
<dbReference type="Proteomes" id="UP000259273">
    <property type="component" value="Unassembled WGS sequence"/>
</dbReference>
<sequence>MTQPYRLPEGGRIDRSSPVSFTFDGKRFTGYAGDTLAAALLANGVTTVARSFKYGRRRGIVAAGADEPNAIFQVGATPGTQVPNVRGTQQALFDGLVAAPTSGWPSLERDALGFFAGLGSGLMPPGFYYKTFMYPASFWRWYESMIRRVAGLGRSPRAPDPDTYDTVNQHCDVLVVGGGPAGLAAALAAARGGARVILADEQNEFGGSLLGSREHLDARPALEWVHDVVTDLGSHKDVLLLPRATVTGYHDHNFLTVHERLTDHIADCAPAGQVRQRLHRVRARQVILATGAHERPLVYANNDVPGCMLCSAVSTYINRYAVAPGNELVVMTCNDSGYQAAIDWHDAGRKVVAVVDTRAEVEGDLLEAVRERGISVLFGSVITNVMGSRRVKGVEVSTPGADGRVVAGKSTLRCDTVATSGGWSPVVHLSCHTGIRPVWDDTIHGFVPGEGRDGQLTAGAIRGAFHTATALAQG</sequence>
<dbReference type="Gene3D" id="3.50.50.60">
    <property type="entry name" value="FAD/NAD(P)-binding domain"/>
    <property type="match status" value="3"/>
</dbReference>
<name>A0A3C1KII0_9GAMM</name>
<dbReference type="PANTHER" id="PTHR42949:SF3">
    <property type="entry name" value="ANAEROBIC GLYCEROL-3-PHOSPHATE DEHYDROGENASE SUBUNIT B"/>
    <property type="match status" value="1"/>
</dbReference>
<dbReference type="SUPFAM" id="SSF51905">
    <property type="entry name" value="FAD/NAD(P)-binding domain"/>
    <property type="match status" value="1"/>
</dbReference>
<dbReference type="GO" id="GO:0016491">
    <property type="term" value="F:oxidoreductase activity"/>
    <property type="evidence" value="ECO:0007669"/>
    <property type="project" value="UniProtKB-KW"/>
</dbReference>
<dbReference type="PRINTS" id="PR00368">
    <property type="entry name" value="FADPNR"/>
</dbReference>